<dbReference type="PROSITE" id="PS00041">
    <property type="entry name" value="HTH_ARAC_FAMILY_1"/>
    <property type="match status" value="1"/>
</dbReference>
<organism evidence="5 6">
    <name type="scientific">Parabacteroides chartae</name>
    <dbReference type="NCBI Taxonomy" id="1037355"/>
    <lineage>
        <taxon>Bacteria</taxon>
        <taxon>Pseudomonadati</taxon>
        <taxon>Bacteroidota</taxon>
        <taxon>Bacteroidia</taxon>
        <taxon>Bacteroidales</taxon>
        <taxon>Tannerellaceae</taxon>
        <taxon>Parabacteroides</taxon>
    </lineage>
</organism>
<name>A0A1T5DJ86_9BACT</name>
<proteinExistence type="predicted"/>
<dbReference type="EMBL" id="FUYQ01000019">
    <property type="protein sequence ID" value="SKB71772.1"/>
    <property type="molecule type" value="Genomic_DNA"/>
</dbReference>
<dbReference type="GO" id="GO:0003700">
    <property type="term" value="F:DNA-binding transcription factor activity"/>
    <property type="evidence" value="ECO:0007669"/>
    <property type="project" value="InterPro"/>
</dbReference>
<evidence type="ECO:0000256" key="3">
    <source>
        <dbReference type="ARBA" id="ARBA00023163"/>
    </source>
</evidence>
<keyword evidence="3" id="KW-0804">Transcription</keyword>
<evidence type="ECO:0000313" key="5">
    <source>
        <dbReference type="EMBL" id="SKB71772.1"/>
    </source>
</evidence>
<dbReference type="InterPro" id="IPR018060">
    <property type="entry name" value="HTH_AraC"/>
</dbReference>
<dbReference type="InterPro" id="IPR009057">
    <property type="entry name" value="Homeodomain-like_sf"/>
</dbReference>
<dbReference type="PRINTS" id="PR00032">
    <property type="entry name" value="HTHARAC"/>
</dbReference>
<dbReference type="InterPro" id="IPR018062">
    <property type="entry name" value="HTH_AraC-typ_CS"/>
</dbReference>
<dbReference type="PANTHER" id="PTHR43280:SF27">
    <property type="entry name" value="TRANSCRIPTIONAL REGULATOR MTLR"/>
    <property type="match status" value="1"/>
</dbReference>
<dbReference type="SMART" id="SM00342">
    <property type="entry name" value="HTH_ARAC"/>
    <property type="match status" value="1"/>
</dbReference>
<dbReference type="GO" id="GO:0043565">
    <property type="term" value="F:sequence-specific DNA binding"/>
    <property type="evidence" value="ECO:0007669"/>
    <property type="project" value="InterPro"/>
</dbReference>
<reference evidence="6" key="1">
    <citation type="submission" date="2017-02" db="EMBL/GenBank/DDBJ databases">
        <authorList>
            <person name="Varghese N."/>
            <person name="Submissions S."/>
        </authorList>
    </citation>
    <scope>NUCLEOTIDE SEQUENCE [LARGE SCALE GENOMIC DNA]</scope>
    <source>
        <strain evidence="6">DSM 24967</strain>
    </source>
</reference>
<dbReference type="AlphaFoldDB" id="A0A1T5DJ86"/>
<dbReference type="SUPFAM" id="SSF46689">
    <property type="entry name" value="Homeodomain-like"/>
    <property type="match status" value="2"/>
</dbReference>
<evidence type="ECO:0000256" key="1">
    <source>
        <dbReference type="ARBA" id="ARBA00023015"/>
    </source>
</evidence>
<keyword evidence="1" id="KW-0805">Transcription regulation</keyword>
<keyword evidence="2 5" id="KW-0238">DNA-binding</keyword>
<sequence length="298" mass="34307">MTTTGDSNHIIREITPLSDKDCFYIVERYKTEFTYPLHCHAEYELTFIEKGAGVKRIVGDSVEVIGDYDLVLITGKDLEHVWEQHTCVSSKIREITIQFSSDLFNQSLLNKNQFDSIHKMLESASMGISFPMDAILKVYDKLNTLASEKEGFYAVIKFLTILYELSHCENARTLASSSFARMELNADSRRVKKVQEYINSHYTEEIRLHQMADLAGMTPVAFSRFFKLRTGKSLSDFIIDIRLGYAARQLVDSTHSISEICFACGFNNLSNFNRIFKKKKGCSPKEFRDNYRKTKILF</sequence>
<evidence type="ECO:0000313" key="6">
    <source>
        <dbReference type="Proteomes" id="UP000190852"/>
    </source>
</evidence>
<feature type="domain" description="HTH araC/xylS-type" evidence="4">
    <location>
        <begin position="192"/>
        <end position="290"/>
    </location>
</feature>
<evidence type="ECO:0000256" key="2">
    <source>
        <dbReference type="ARBA" id="ARBA00023125"/>
    </source>
</evidence>
<gene>
    <name evidence="5" type="ORF">SAMN05660349_02477</name>
</gene>
<dbReference type="Gene3D" id="1.10.10.60">
    <property type="entry name" value="Homeodomain-like"/>
    <property type="match status" value="2"/>
</dbReference>
<accession>A0A1T5DJ86</accession>
<keyword evidence="6" id="KW-1185">Reference proteome</keyword>
<dbReference type="Pfam" id="PF12833">
    <property type="entry name" value="HTH_18"/>
    <property type="match status" value="1"/>
</dbReference>
<dbReference type="PROSITE" id="PS01124">
    <property type="entry name" value="HTH_ARAC_FAMILY_2"/>
    <property type="match status" value="1"/>
</dbReference>
<dbReference type="InterPro" id="IPR020449">
    <property type="entry name" value="Tscrpt_reg_AraC-type_HTH"/>
</dbReference>
<evidence type="ECO:0000259" key="4">
    <source>
        <dbReference type="PROSITE" id="PS01124"/>
    </source>
</evidence>
<protein>
    <submittedName>
        <fullName evidence="5">AraC-type DNA-binding protein</fullName>
    </submittedName>
</protein>
<dbReference type="Proteomes" id="UP000190852">
    <property type="component" value="Unassembled WGS sequence"/>
</dbReference>
<dbReference type="PANTHER" id="PTHR43280">
    <property type="entry name" value="ARAC-FAMILY TRANSCRIPTIONAL REGULATOR"/>
    <property type="match status" value="1"/>
</dbReference>
<dbReference type="RefSeq" id="WP_079683925.1">
    <property type="nucleotide sequence ID" value="NZ_FUYQ01000019.1"/>
</dbReference>